<dbReference type="AlphaFoldDB" id="A0A3S0PX25"/>
<keyword evidence="1" id="KW-1133">Transmembrane helix</keyword>
<comment type="caution">
    <text evidence="2">The sequence shown here is derived from an EMBL/GenBank/DDBJ whole genome shotgun (WGS) entry which is preliminary data.</text>
</comment>
<feature type="transmembrane region" description="Helical" evidence="1">
    <location>
        <begin position="350"/>
        <end position="375"/>
    </location>
</feature>
<accession>A0A3S0PX25</accession>
<protein>
    <submittedName>
        <fullName evidence="2">DUF4129 domain-containing protein</fullName>
    </submittedName>
</protein>
<keyword evidence="3" id="KW-1185">Reference proteome</keyword>
<gene>
    <name evidence="2" type="ORF">EKH79_15850</name>
</gene>
<dbReference type="Proteomes" id="UP000267077">
    <property type="component" value="Unassembled WGS sequence"/>
</dbReference>
<keyword evidence="1" id="KW-0472">Membrane</keyword>
<feature type="transmembrane region" description="Helical" evidence="1">
    <location>
        <begin position="201"/>
        <end position="231"/>
    </location>
</feature>
<feature type="transmembrane region" description="Helical" evidence="1">
    <location>
        <begin position="154"/>
        <end position="177"/>
    </location>
</feature>
<keyword evidence="1" id="KW-0812">Transmembrane</keyword>
<dbReference type="EMBL" id="RYZR01000007">
    <property type="protein sequence ID" value="RUL62349.1"/>
    <property type="molecule type" value="Genomic_DNA"/>
</dbReference>
<dbReference type="OrthoDB" id="183980at2"/>
<reference evidence="2 3" key="1">
    <citation type="submission" date="2018-12" db="EMBL/GenBank/DDBJ databases">
        <title>Dyella dinghuensis sp. nov. DHOA06 and Dyella choica sp. nov. 4M-K27, isolated from forest soil.</title>
        <authorList>
            <person name="Qiu L.-H."/>
            <person name="Gao Z.-H."/>
        </authorList>
    </citation>
    <scope>NUCLEOTIDE SEQUENCE [LARGE SCALE GENOMIC DNA]</scope>
    <source>
        <strain evidence="2 3">DHOA06</strain>
    </source>
</reference>
<evidence type="ECO:0000313" key="3">
    <source>
        <dbReference type="Proteomes" id="UP000267077"/>
    </source>
</evidence>
<evidence type="ECO:0000256" key="1">
    <source>
        <dbReference type="SAM" id="Phobius"/>
    </source>
</evidence>
<feature type="transmembrane region" description="Helical" evidence="1">
    <location>
        <begin position="35"/>
        <end position="68"/>
    </location>
</feature>
<name>A0A3S0PX25_9GAMM</name>
<organism evidence="2 3">
    <name type="scientific">Dyella dinghuensis</name>
    <dbReference type="NCBI Taxonomy" id="1920169"/>
    <lineage>
        <taxon>Bacteria</taxon>
        <taxon>Pseudomonadati</taxon>
        <taxon>Pseudomonadota</taxon>
        <taxon>Gammaproteobacteria</taxon>
        <taxon>Lysobacterales</taxon>
        <taxon>Rhodanobacteraceae</taxon>
        <taxon>Dyella</taxon>
    </lineage>
</organism>
<evidence type="ECO:0000313" key="2">
    <source>
        <dbReference type="EMBL" id="RUL62349.1"/>
    </source>
</evidence>
<dbReference type="RefSeq" id="WP_126674793.1">
    <property type="nucleotide sequence ID" value="NZ_RYZR01000007.1"/>
</dbReference>
<proteinExistence type="predicted"/>
<feature type="transmembrane region" description="Helical" evidence="1">
    <location>
        <begin position="252"/>
        <end position="275"/>
    </location>
</feature>
<sequence length="506" mass="57125">MQLERIGVALRPRTTLEAMDLGAVMLRAHARQVWSAWFAFTLPIFIVCQLIAWLTGMPWLGLFLPWWLRPLFDRIPLYVLSHAVFERTPAWRETLKGQMRWPWVRTIAALTWLRLDTHRSVRMPMELLEGVSKQQRSARWRVLSRTLGGQASGLTWTSLLFELVVFISICTFTLWLLPGEALPDSMRNLTQAFQLPAFKHALIWIASFVTYVSMSMIEPLYVASGFALYLNRRTQLEAWDIDLMFRRLRQRLLDAGLAAVLLICLGGFGTAVHAAEATPAGASSSAQAGIAEAFHQPLDDKDASFSREANVVYLDPRFGTKHVVTHWVPRLTPKKIDEPLPSSSFVFADLVAGLVNVLMWALLGVAIVALIIFIVRRVRFSGVVLERPERTLSALKTSTVQESALPDDLAATARELWRDGHRREALSLLYRGSMQRAAAALHIQVPVDATESDWLRHAKALDDPSRRDQLVSIVRTWQLAAYADRYPGDTEFASLLSGWPVQRVPL</sequence>